<accession>A0A8E2EZZ8</accession>
<name>A0A8E2EZZ8_9PEZI</name>
<feature type="region of interest" description="Disordered" evidence="1">
    <location>
        <begin position="1"/>
        <end position="122"/>
    </location>
</feature>
<evidence type="ECO:0000259" key="2">
    <source>
        <dbReference type="Pfam" id="PF11702"/>
    </source>
</evidence>
<dbReference type="AlphaFoldDB" id="A0A8E2EZZ8"/>
<gene>
    <name evidence="3" type="ORF">AOQ84DRAFT_377249</name>
</gene>
<reference evidence="3 4" key="1">
    <citation type="journal article" date="2016" name="Nat. Commun.">
        <title>Ectomycorrhizal ecology is imprinted in the genome of the dominant symbiotic fungus Cenococcum geophilum.</title>
        <authorList>
            <consortium name="DOE Joint Genome Institute"/>
            <person name="Peter M."/>
            <person name="Kohler A."/>
            <person name="Ohm R.A."/>
            <person name="Kuo A."/>
            <person name="Krutzmann J."/>
            <person name="Morin E."/>
            <person name="Arend M."/>
            <person name="Barry K.W."/>
            <person name="Binder M."/>
            <person name="Choi C."/>
            <person name="Clum A."/>
            <person name="Copeland A."/>
            <person name="Grisel N."/>
            <person name="Haridas S."/>
            <person name="Kipfer T."/>
            <person name="LaButti K."/>
            <person name="Lindquist E."/>
            <person name="Lipzen A."/>
            <person name="Maire R."/>
            <person name="Meier B."/>
            <person name="Mihaltcheva S."/>
            <person name="Molinier V."/>
            <person name="Murat C."/>
            <person name="Poggeler S."/>
            <person name="Quandt C.A."/>
            <person name="Sperisen C."/>
            <person name="Tritt A."/>
            <person name="Tisserant E."/>
            <person name="Crous P.W."/>
            <person name="Henrissat B."/>
            <person name="Nehls U."/>
            <person name="Egli S."/>
            <person name="Spatafora J.W."/>
            <person name="Grigoriev I.V."/>
            <person name="Martin F.M."/>
        </authorList>
    </citation>
    <scope>NUCLEOTIDE SEQUENCE [LARGE SCALE GENOMIC DNA]</scope>
    <source>
        <strain evidence="3 4">CBS 207.34</strain>
    </source>
</reference>
<sequence length="184" mass="20047">MRELSQGESPGSLTETINCSSVPAISCGISTTDRIELRTDGPRTPPPSPASESDPGDLDSNGIESDDSDGQWEAEEDSSGSSTEFTFRRVNTRPTTTKRSLLAKMRLGRGGENPSGEPKSVDAHMQASTLRIVCHKLSMVILSEDIRVERSHKDLTFNAARHRTTLDPSNSQRCGEEAYNYAAF</sequence>
<dbReference type="InterPro" id="IPR021711">
    <property type="entry name" value="DUF3295"/>
</dbReference>
<evidence type="ECO:0000256" key="1">
    <source>
        <dbReference type="SAM" id="MobiDB-lite"/>
    </source>
</evidence>
<feature type="domain" description="DUF3295" evidence="2">
    <location>
        <begin position="48"/>
        <end position="105"/>
    </location>
</feature>
<evidence type="ECO:0000313" key="3">
    <source>
        <dbReference type="EMBL" id="OCL07911.1"/>
    </source>
</evidence>
<keyword evidence="4" id="KW-1185">Reference proteome</keyword>
<dbReference type="EMBL" id="KV749759">
    <property type="protein sequence ID" value="OCL07911.1"/>
    <property type="molecule type" value="Genomic_DNA"/>
</dbReference>
<dbReference type="Proteomes" id="UP000250140">
    <property type="component" value="Unassembled WGS sequence"/>
</dbReference>
<evidence type="ECO:0000313" key="4">
    <source>
        <dbReference type="Proteomes" id="UP000250140"/>
    </source>
</evidence>
<feature type="compositionally biased region" description="Acidic residues" evidence="1">
    <location>
        <begin position="64"/>
        <end position="78"/>
    </location>
</feature>
<organism evidence="3 4">
    <name type="scientific">Glonium stellatum</name>
    <dbReference type="NCBI Taxonomy" id="574774"/>
    <lineage>
        <taxon>Eukaryota</taxon>
        <taxon>Fungi</taxon>
        <taxon>Dikarya</taxon>
        <taxon>Ascomycota</taxon>
        <taxon>Pezizomycotina</taxon>
        <taxon>Dothideomycetes</taxon>
        <taxon>Pleosporomycetidae</taxon>
        <taxon>Gloniales</taxon>
        <taxon>Gloniaceae</taxon>
        <taxon>Glonium</taxon>
    </lineage>
</organism>
<feature type="compositionally biased region" description="Polar residues" evidence="1">
    <location>
        <begin position="1"/>
        <end position="32"/>
    </location>
</feature>
<proteinExistence type="predicted"/>
<protein>
    <recommendedName>
        <fullName evidence="2">DUF3295 domain-containing protein</fullName>
    </recommendedName>
</protein>
<dbReference type="Pfam" id="PF11702">
    <property type="entry name" value="DUF3295"/>
    <property type="match status" value="1"/>
</dbReference>